<dbReference type="Gene3D" id="1.10.510.10">
    <property type="entry name" value="Transferase(Phosphotransferase) domain 1"/>
    <property type="match status" value="1"/>
</dbReference>
<dbReference type="AlphaFoldDB" id="H8WXC8"/>
<feature type="compositionally biased region" description="Basic residues" evidence="11">
    <location>
        <begin position="114"/>
        <end position="127"/>
    </location>
</feature>
<dbReference type="GO" id="GO:0005737">
    <property type="term" value="C:cytoplasm"/>
    <property type="evidence" value="ECO:0007669"/>
    <property type="project" value="TreeGrafter"/>
</dbReference>
<proteinExistence type="inferred from homology"/>
<dbReference type="CDD" id="cd14137">
    <property type="entry name" value="STKc_GSK3"/>
    <property type="match status" value="1"/>
</dbReference>
<accession>H8WXC8</accession>
<dbReference type="PANTHER" id="PTHR24057:SF0">
    <property type="entry name" value="PROTEIN KINASE SHAGGY-RELATED"/>
    <property type="match status" value="1"/>
</dbReference>
<reference evidence="13 14" key="1">
    <citation type="journal article" date="2012" name="PLoS ONE">
        <title>Sequence and analysis of the genome of the pathogenic yeast Candida orthopsilosis.</title>
        <authorList>
            <person name="Riccombeni A."/>
            <person name="Vidanes G."/>
            <person name="Proux-Wera E."/>
            <person name="Wolfe K.H."/>
            <person name="Butler G."/>
        </authorList>
    </citation>
    <scope>NUCLEOTIDE SEQUENCE [LARGE SCALE GENOMIC DNA]</scope>
    <source>
        <strain evidence="13 14">Co 90-125</strain>
    </source>
</reference>
<keyword evidence="3" id="KW-0309">Germination</keyword>
<feature type="compositionally biased region" description="Low complexity" evidence="11">
    <location>
        <begin position="464"/>
        <end position="473"/>
    </location>
</feature>
<evidence type="ECO:0000256" key="5">
    <source>
        <dbReference type="ARBA" id="ARBA00022741"/>
    </source>
</evidence>
<dbReference type="HOGENOM" id="CLU_299561_0_0_1"/>
<evidence type="ECO:0000256" key="4">
    <source>
        <dbReference type="ARBA" id="ARBA00022679"/>
    </source>
</evidence>
<sequence>MHLSKGFNKLNLDSIAPDLNLPFPNNNNQTHSKPNKPNKPPVFTSKAFMGGIGTDELDETPPPSILKNIDYDYLEKHFQIYKYYPSYVHNGDISTPELKDLIIDKPIYNEANKHVKRKKRKSVKPRSKGNNNVDEDSAGGPVQDVRQLRKEQREERRELRKEQRDERRELRQKQKSQSQAPQSMKKSYSGHYMNKVNSLNCANGGSNDVGATHGVNPYQMRTQFSNNTTNNNAGSGDEYYWNKNQPMSRTNSQFSHVNNYGSNMKKVGSSSASSDDDPDCAELDPTGMGRVGSGGGYDSERTEVEDEFNPIAFNNPFDFGKKLSTAGATMKEEGGIAPASSTMMSNSSSYNNYNNGPTKTHQNSLFSNPQYSYLYSSRTNSRNNSVAGPMTGLPDNHPVPAAVPQRRSSSVTLINNSQNSSQNRNNTVNNNGNGVSYGTHHISQPKRNNSIATKFMNMFKSDSQDSNNSSNSNQHDEDEILGIDEYAIDSSGIMMRKESTKSHKMSNNVSMSRRQSLFGHNQAAAPPPALDPEENSYKPKAGPLATMGYVGGHPMTKSNSFDQTKSQRTKLKNKLKMRFTNESRRFSEQFEVVTENVTNGHTGETQTIQYTQSQMVGHGSFGVVFQTQIMPTNEICAMKRVLQDKRFKNRELQIMKLVHHRNIADLKYYFYTNNDKNELYLNLILEFVPETLYKASHYYVSKRLSMPPLEIKLYTYQMFRALNYIHSQGICHRDIKPQNLLINPTTGELKLCDFGSAKILNPSEPNVSYICSRYYRAPELIFGATNYTTKIDVWSAGCVMAELILGQPLFPGESGIDQLVEIIKILGTPSKEQIKSMNPNYMEHRFPQIKPIPLHKIFKKMAPDCIQFLIKVLQYSPLERISCIEAMVDPYFDELRNESTKLPNYRKLFSQQFHHSTAGSLGGPTSHSNAAQYQLYDSQPDMKDLPELFDFDDRELSVAPNLDSALIPSWAWNHLNLKQGPINNLNEFAPMTKEELKVTLE</sequence>
<dbReference type="PANTHER" id="PTHR24057">
    <property type="entry name" value="GLYCOGEN SYNTHASE KINASE-3 ALPHA"/>
    <property type="match status" value="1"/>
</dbReference>
<evidence type="ECO:0000256" key="1">
    <source>
        <dbReference type="ARBA" id="ARBA00005527"/>
    </source>
</evidence>
<dbReference type="SUPFAM" id="SSF56112">
    <property type="entry name" value="Protein kinase-like (PK-like)"/>
    <property type="match status" value="1"/>
</dbReference>
<name>H8WXC8_CANO9</name>
<dbReference type="Gene3D" id="3.30.200.20">
    <property type="entry name" value="Phosphorylase Kinase, domain 1"/>
    <property type="match status" value="1"/>
</dbReference>
<evidence type="ECO:0000256" key="9">
    <source>
        <dbReference type="ARBA" id="ARBA00072289"/>
    </source>
</evidence>
<evidence type="ECO:0000313" key="13">
    <source>
        <dbReference type="EMBL" id="CCG21433.1"/>
    </source>
</evidence>
<dbReference type="SMART" id="SM00220">
    <property type="entry name" value="S_TKc"/>
    <property type="match status" value="1"/>
</dbReference>
<dbReference type="InterPro" id="IPR039192">
    <property type="entry name" value="STKc_GSK3"/>
</dbReference>
<dbReference type="GO" id="GO:0030154">
    <property type="term" value="P:cell differentiation"/>
    <property type="evidence" value="ECO:0007669"/>
    <property type="project" value="TreeGrafter"/>
</dbReference>
<evidence type="ECO:0000313" key="14">
    <source>
        <dbReference type="Proteomes" id="UP000005018"/>
    </source>
</evidence>
<dbReference type="FunFam" id="3.30.200.20:FF:000009">
    <property type="entry name" value="Glycogen synthase kinase-3 beta"/>
    <property type="match status" value="1"/>
</dbReference>
<protein>
    <recommendedName>
        <fullName evidence="9">Glycogen synthase kinase 1</fullName>
    </recommendedName>
</protein>
<evidence type="ECO:0000256" key="6">
    <source>
        <dbReference type="ARBA" id="ARBA00022777"/>
    </source>
</evidence>
<comment type="function">
    <text evidence="8">Protein kinase that acts downstream of the MPS1 MAPK cascade as a highly conservative signal modulator that dictates growth, conidiation and pathogenicity. Phosphorylates HAT1 at 'Ser-8' to block its translocation from the nucleus to the cytoplasm where HAT1 positively regulates appressorium development and pathogenicity.</text>
</comment>
<feature type="compositionally biased region" description="Low complexity" evidence="11">
    <location>
        <begin position="175"/>
        <end position="187"/>
    </location>
</feature>
<feature type="region of interest" description="Disordered" evidence="11">
    <location>
        <begin position="21"/>
        <end position="63"/>
    </location>
</feature>
<dbReference type="RefSeq" id="XP_003866872.1">
    <property type="nucleotide sequence ID" value="XM_003866824.1"/>
</dbReference>
<evidence type="ECO:0000256" key="7">
    <source>
        <dbReference type="ARBA" id="ARBA00022840"/>
    </source>
</evidence>
<dbReference type="GO" id="GO:0005524">
    <property type="term" value="F:ATP binding"/>
    <property type="evidence" value="ECO:0007669"/>
    <property type="project" value="UniProtKB-UniRule"/>
</dbReference>
<keyword evidence="14" id="KW-1185">Reference proteome</keyword>
<feature type="region of interest" description="Disordered" evidence="11">
    <location>
        <begin position="265"/>
        <end position="299"/>
    </location>
</feature>
<evidence type="ECO:0000259" key="12">
    <source>
        <dbReference type="PROSITE" id="PS50011"/>
    </source>
</evidence>
<keyword evidence="4" id="KW-0808">Transferase</keyword>
<dbReference type="EMBL" id="HE681719">
    <property type="protein sequence ID" value="CCG21433.1"/>
    <property type="molecule type" value="Genomic_DNA"/>
</dbReference>
<dbReference type="InterPro" id="IPR050591">
    <property type="entry name" value="GSK-3"/>
</dbReference>
<dbReference type="PROSITE" id="PS00107">
    <property type="entry name" value="PROTEIN_KINASE_ATP"/>
    <property type="match status" value="1"/>
</dbReference>
<dbReference type="PROSITE" id="PS00108">
    <property type="entry name" value="PROTEIN_KINASE_ST"/>
    <property type="match status" value="1"/>
</dbReference>
<feature type="region of interest" description="Disordered" evidence="11">
    <location>
        <begin position="113"/>
        <end position="188"/>
    </location>
</feature>
<organism evidence="13 14">
    <name type="scientific">Candida orthopsilosis (strain 90-125)</name>
    <name type="common">Yeast</name>
    <dbReference type="NCBI Taxonomy" id="1136231"/>
    <lineage>
        <taxon>Eukaryota</taxon>
        <taxon>Fungi</taxon>
        <taxon>Dikarya</taxon>
        <taxon>Ascomycota</taxon>
        <taxon>Saccharomycotina</taxon>
        <taxon>Pichiomycetes</taxon>
        <taxon>Debaryomycetaceae</taxon>
        <taxon>Candida/Lodderomyces clade</taxon>
        <taxon>Candida</taxon>
    </lineage>
</organism>
<dbReference type="GO" id="GO:0030447">
    <property type="term" value="P:filamentous growth"/>
    <property type="evidence" value="ECO:0007669"/>
    <property type="project" value="UniProtKB-ARBA"/>
</dbReference>
<dbReference type="GO" id="GO:0005634">
    <property type="term" value="C:nucleus"/>
    <property type="evidence" value="ECO:0007669"/>
    <property type="project" value="TreeGrafter"/>
</dbReference>
<feature type="compositionally biased region" description="Basic and acidic residues" evidence="11">
    <location>
        <begin position="146"/>
        <end position="172"/>
    </location>
</feature>
<feature type="domain" description="Protein kinase" evidence="12">
    <location>
        <begin position="610"/>
        <end position="892"/>
    </location>
</feature>
<dbReference type="KEGG" id="cot:CORT_0A10480"/>
<keyword evidence="5 10" id="KW-0547">Nucleotide-binding</keyword>
<keyword evidence="2" id="KW-0723">Serine/threonine-protein kinase</keyword>
<feature type="region of interest" description="Disordered" evidence="11">
    <location>
        <begin position="415"/>
        <end position="445"/>
    </location>
</feature>
<evidence type="ECO:0000256" key="8">
    <source>
        <dbReference type="ARBA" id="ARBA00055136"/>
    </source>
</evidence>
<dbReference type="GeneID" id="14537500"/>
<dbReference type="InterPro" id="IPR011009">
    <property type="entry name" value="Kinase-like_dom_sf"/>
</dbReference>
<dbReference type="eggNOG" id="KOG0658">
    <property type="taxonomic scope" value="Eukaryota"/>
</dbReference>
<dbReference type="GO" id="GO:0004712">
    <property type="term" value="F:protein serine/threonine/tyrosine kinase activity"/>
    <property type="evidence" value="ECO:0007669"/>
    <property type="project" value="TreeGrafter"/>
</dbReference>
<dbReference type="InterPro" id="IPR000719">
    <property type="entry name" value="Prot_kinase_dom"/>
</dbReference>
<feature type="region of interest" description="Disordered" evidence="11">
    <location>
        <begin position="460"/>
        <end position="480"/>
    </location>
</feature>
<evidence type="ECO:0000256" key="2">
    <source>
        <dbReference type="ARBA" id="ARBA00022527"/>
    </source>
</evidence>
<evidence type="ECO:0000256" key="10">
    <source>
        <dbReference type="PROSITE-ProRule" id="PRU10141"/>
    </source>
</evidence>
<keyword evidence="7 10" id="KW-0067">ATP-binding</keyword>
<feature type="compositionally biased region" description="Low complexity" evidence="11">
    <location>
        <begin position="415"/>
        <end position="436"/>
    </location>
</feature>
<gene>
    <name evidence="13" type="ORF">CORT_0A10480</name>
</gene>
<dbReference type="InterPro" id="IPR017441">
    <property type="entry name" value="Protein_kinase_ATP_BS"/>
</dbReference>
<keyword evidence="6" id="KW-0418">Kinase</keyword>
<dbReference type="Proteomes" id="UP000005018">
    <property type="component" value="Chromosome 1"/>
</dbReference>
<dbReference type="OrthoDB" id="272141at2759"/>
<feature type="binding site" evidence="10">
    <location>
        <position position="639"/>
    </location>
    <ligand>
        <name>ATP</name>
        <dbReference type="ChEBI" id="CHEBI:30616"/>
    </ligand>
</feature>
<comment type="similarity">
    <text evidence="1">Belongs to the protein kinase superfamily. CMGC Ser/Thr protein kinase family. GSK-3 subfamily.</text>
</comment>
<dbReference type="Pfam" id="PF00069">
    <property type="entry name" value="Pkinase"/>
    <property type="match status" value="1"/>
</dbReference>
<evidence type="ECO:0000256" key="11">
    <source>
        <dbReference type="SAM" id="MobiDB-lite"/>
    </source>
</evidence>
<dbReference type="GO" id="GO:0007165">
    <property type="term" value="P:signal transduction"/>
    <property type="evidence" value="ECO:0007669"/>
    <property type="project" value="TreeGrafter"/>
</dbReference>
<dbReference type="InterPro" id="IPR008271">
    <property type="entry name" value="Ser/Thr_kinase_AS"/>
</dbReference>
<evidence type="ECO:0000256" key="3">
    <source>
        <dbReference type="ARBA" id="ARBA00022544"/>
    </source>
</evidence>
<dbReference type="PROSITE" id="PS50011">
    <property type="entry name" value="PROTEIN_KINASE_DOM"/>
    <property type="match status" value="1"/>
</dbReference>
<dbReference type="GO" id="GO:0004674">
    <property type="term" value="F:protein serine/threonine kinase activity"/>
    <property type="evidence" value="ECO:0007669"/>
    <property type="project" value="UniProtKB-KW"/>
</dbReference>
<dbReference type="FunFam" id="1.10.510.10:FF:000082">
    <property type="entry name" value="Shaggy-related protein kinase kappa"/>
    <property type="match status" value="1"/>
</dbReference>